<proteinExistence type="inferred from homology"/>
<accession>A0ABR7SXY4</accession>
<evidence type="ECO:0000259" key="4">
    <source>
        <dbReference type="Pfam" id="PF00329"/>
    </source>
</evidence>
<name>A0ABR7SXY4_HELCL</name>
<dbReference type="InterPro" id="IPR010218">
    <property type="entry name" value="NADH_DH_suC"/>
</dbReference>
<dbReference type="Pfam" id="PF00329">
    <property type="entry name" value="Complex1_30kDa"/>
    <property type="match status" value="1"/>
</dbReference>
<comment type="similarity">
    <text evidence="1">Belongs to the complex I 30 kDa subunit family.</text>
</comment>
<evidence type="ECO:0000313" key="5">
    <source>
        <dbReference type="EMBL" id="MBC9783388.1"/>
    </source>
</evidence>
<sequence>MAINLLDRYNPEELNAKLGTTVEVVGEGVSRSLVVTKENLIPVMEKLCKSPEWAFDMLSDISSVDRKDAGLEVVYQLFSIKHKYDLRVKTITARDEAQVPTVTSIWPGANFMEREVYDLMGVAFPGHPNMTRLLLPEEFEGHPLRKDFKLQPRA</sequence>
<dbReference type="Proteomes" id="UP000617402">
    <property type="component" value="Unassembled WGS sequence"/>
</dbReference>
<dbReference type="PANTHER" id="PTHR10884:SF14">
    <property type="entry name" value="NADH DEHYDROGENASE [UBIQUINONE] IRON-SULFUR PROTEIN 3, MITOCHONDRIAL"/>
    <property type="match status" value="1"/>
</dbReference>
<dbReference type="RefSeq" id="WP_188038509.1">
    <property type="nucleotide sequence ID" value="NZ_JACVHF010000001.1"/>
</dbReference>
<dbReference type="InterPro" id="IPR001268">
    <property type="entry name" value="NADH_UbQ_OxRdtase_30kDa_su"/>
</dbReference>
<comment type="caution">
    <text evidence="5">The sequence shown here is derived from an EMBL/GenBank/DDBJ whole genome shotgun (WGS) entry which is preliminary data.</text>
</comment>
<evidence type="ECO:0000256" key="1">
    <source>
        <dbReference type="ARBA" id="ARBA00007569"/>
    </source>
</evidence>
<feature type="domain" description="NADH:ubiquinone oxidoreductase 30kDa subunit" evidence="4">
    <location>
        <begin position="34"/>
        <end position="152"/>
    </location>
</feature>
<dbReference type="InterPro" id="IPR037232">
    <property type="entry name" value="NADH_quin_OxRdtase_su_C/D-like"/>
</dbReference>
<gene>
    <name evidence="5" type="ORF">H1S01_02535</name>
</gene>
<reference evidence="5 6" key="1">
    <citation type="submission" date="2020-07" db="EMBL/GenBank/DDBJ databases">
        <title>Draft whole-genome sequence of Heliobacterium chlorum DSM 3682, type strain.</title>
        <authorList>
            <person name="Kyndt J.A."/>
            <person name="Meyer T.E."/>
            <person name="Imhoff J.F."/>
        </authorList>
    </citation>
    <scope>NUCLEOTIDE SEQUENCE [LARGE SCALE GENOMIC DNA]</scope>
    <source>
        <strain evidence="5 6">DSM 3682</strain>
    </source>
</reference>
<organism evidence="5 6">
    <name type="scientific">Heliobacterium chlorum</name>
    <dbReference type="NCBI Taxonomy" id="2698"/>
    <lineage>
        <taxon>Bacteria</taxon>
        <taxon>Bacillati</taxon>
        <taxon>Bacillota</taxon>
        <taxon>Clostridia</taxon>
        <taxon>Eubacteriales</taxon>
        <taxon>Heliobacteriaceae</taxon>
        <taxon>Heliobacterium</taxon>
    </lineage>
</organism>
<dbReference type="EMBL" id="JACVHF010000001">
    <property type="protein sequence ID" value="MBC9783388.1"/>
    <property type="molecule type" value="Genomic_DNA"/>
</dbReference>
<keyword evidence="2" id="KW-0813">Transport</keyword>
<dbReference type="PANTHER" id="PTHR10884">
    <property type="entry name" value="NADH DEHYDROGENASE UBIQUINONE IRON-SULFUR PROTEIN 3"/>
    <property type="match status" value="1"/>
</dbReference>
<evidence type="ECO:0000313" key="6">
    <source>
        <dbReference type="Proteomes" id="UP000617402"/>
    </source>
</evidence>
<evidence type="ECO:0000256" key="3">
    <source>
        <dbReference type="ARBA" id="ARBA00031773"/>
    </source>
</evidence>
<keyword evidence="6" id="KW-1185">Reference proteome</keyword>
<evidence type="ECO:0000256" key="2">
    <source>
        <dbReference type="ARBA" id="ARBA00022448"/>
    </source>
</evidence>
<dbReference type="NCBIfam" id="TIGR01961">
    <property type="entry name" value="NuoC_fam"/>
    <property type="match status" value="1"/>
</dbReference>
<dbReference type="Gene3D" id="3.30.460.80">
    <property type="entry name" value="NADH:ubiquinone oxidoreductase, 30kDa subunit"/>
    <property type="match status" value="1"/>
</dbReference>
<protein>
    <recommendedName>
        <fullName evidence="3">NAD(P)H dehydrogenase subunit J</fullName>
    </recommendedName>
</protein>
<dbReference type="SUPFAM" id="SSF143243">
    <property type="entry name" value="Nqo5-like"/>
    <property type="match status" value="1"/>
</dbReference>